<sequence length="123" mass="14083">MARLFFFLLARQLHFSSVLPSQPPPLPQSVRPWSLWLRRLRELGAGSVPATPVRRPPIPAVVVPAVVLDMDRPLFFPFAVMFTTESSRGQGRRGRHDFARRRRILFLTSSACTCPWIRSCRGR</sequence>
<feature type="signal peptide" evidence="1">
    <location>
        <begin position="1"/>
        <end position="20"/>
    </location>
</feature>
<reference evidence="2 3" key="1">
    <citation type="journal article" date="2010" name="Nature">
        <title>Genome sequencing and analysis of the model grass Brachypodium distachyon.</title>
        <authorList>
            <consortium name="International Brachypodium Initiative"/>
        </authorList>
    </citation>
    <scope>NUCLEOTIDE SEQUENCE [LARGE SCALE GENOMIC DNA]</scope>
    <source>
        <strain evidence="2 3">Bd21</strain>
    </source>
</reference>
<dbReference type="Gramene" id="KQJ82730">
    <property type="protein sequence ID" value="KQJ82730"/>
    <property type="gene ID" value="BRADI_5g10676v3"/>
</dbReference>
<proteinExistence type="predicted"/>
<reference evidence="3" key="3">
    <citation type="submission" date="2018-08" db="UniProtKB">
        <authorList>
            <consortium name="EnsemblPlants"/>
        </authorList>
    </citation>
    <scope>IDENTIFICATION</scope>
    <source>
        <strain evidence="3">cv. Bd21</strain>
    </source>
</reference>
<evidence type="ECO:0000313" key="2">
    <source>
        <dbReference type="EMBL" id="KQJ82730.1"/>
    </source>
</evidence>
<dbReference type="InParanoid" id="A0A0Q3GPF0"/>
<evidence type="ECO:0000313" key="4">
    <source>
        <dbReference type="Proteomes" id="UP000008810"/>
    </source>
</evidence>
<dbReference type="EnsemblPlants" id="KQJ82730">
    <property type="protein sequence ID" value="KQJ82730"/>
    <property type="gene ID" value="BRADI_5g10676v3"/>
</dbReference>
<organism evidence="2">
    <name type="scientific">Brachypodium distachyon</name>
    <name type="common">Purple false brome</name>
    <name type="synonym">Trachynia distachya</name>
    <dbReference type="NCBI Taxonomy" id="15368"/>
    <lineage>
        <taxon>Eukaryota</taxon>
        <taxon>Viridiplantae</taxon>
        <taxon>Streptophyta</taxon>
        <taxon>Embryophyta</taxon>
        <taxon>Tracheophyta</taxon>
        <taxon>Spermatophyta</taxon>
        <taxon>Magnoliopsida</taxon>
        <taxon>Liliopsida</taxon>
        <taxon>Poales</taxon>
        <taxon>Poaceae</taxon>
        <taxon>BOP clade</taxon>
        <taxon>Pooideae</taxon>
        <taxon>Stipodae</taxon>
        <taxon>Brachypodieae</taxon>
        <taxon>Brachypodium</taxon>
    </lineage>
</organism>
<evidence type="ECO:0000313" key="3">
    <source>
        <dbReference type="EnsemblPlants" id="KQJ82730"/>
    </source>
</evidence>
<name>A0A0Q3GPF0_BRADI</name>
<dbReference type="AlphaFoldDB" id="A0A0Q3GPF0"/>
<evidence type="ECO:0008006" key="5">
    <source>
        <dbReference type="Google" id="ProtNLM"/>
    </source>
</evidence>
<protein>
    <recommendedName>
        <fullName evidence="5">Secreted protein</fullName>
    </recommendedName>
</protein>
<evidence type="ECO:0000256" key="1">
    <source>
        <dbReference type="SAM" id="SignalP"/>
    </source>
</evidence>
<keyword evidence="1" id="KW-0732">Signal</keyword>
<dbReference type="Proteomes" id="UP000008810">
    <property type="component" value="Chromosome 5"/>
</dbReference>
<gene>
    <name evidence="2" type="ORF">BRADI_5g10676v3</name>
</gene>
<accession>A0A0Q3GPF0</accession>
<keyword evidence="4" id="KW-1185">Reference proteome</keyword>
<dbReference type="EMBL" id="CM000884">
    <property type="protein sequence ID" value="KQJ82730.1"/>
    <property type="molecule type" value="Genomic_DNA"/>
</dbReference>
<reference evidence="2" key="2">
    <citation type="submission" date="2017-06" db="EMBL/GenBank/DDBJ databases">
        <title>WGS assembly of Brachypodium distachyon.</title>
        <authorList>
            <consortium name="The International Brachypodium Initiative"/>
            <person name="Lucas S."/>
            <person name="Harmon-Smith M."/>
            <person name="Lail K."/>
            <person name="Tice H."/>
            <person name="Grimwood J."/>
            <person name="Bruce D."/>
            <person name="Barry K."/>
            <person name="Shu S."/>
            <person name="Lindquist E."/>
            <person name="Wang M."/>
            <person name="Pitluck S."/>
            <person name="Vogel J.P."/>
            <person name="Garvin D.F."/>
            <person name="Mockler T.C."/>
            <person name="Schmutz J."/>
            <person name="Rokhsar D."/>
            <person name="Bevan M.W."/>
        </authorList>
    </citation>
    <scope>NUCLEOTIDE SEQUENCE</scope>
    <source>
        <strain evidence="2">Bd21</strain>
    </source>
</reference>
<feature type="chain" id="PRO_5036297508" description="Secreted protein" evidence="1">
    <location>
        <begin position="21"/>
        <end position="123"/>
    </location>
</feature>